<dbReference type="PATRIC" id="fig|1006006.8.peg.753"/>
<dbReference type="STRING" id="1006006.Mcup_0754"/>
<sequence>MEGVRSLLVESLKKYGMPFPVDSNVCTGWTRDLPKRRETIIFTSCMYQIEPIVPRLTKFSSVAGSLKGLSPLAKLIKPSKTELERAYNILNNIVSALKRKGIDLGYLYEDEPYSGAILLELGLLEEFANHAKAVYNKLKEYGVKRVITVDPHTHNALTRYKEFISFDVDVMNYLEVVSSNKKVEDEYTIHDSCLYSRFLNLRERYRSIISDSGIKLKEDLLITGKETSSCCGGPIAGVNRDLSEEIAKRRASDLNSLSSKLLVLCPICYVTLSPYFKGEIKDLAEVIL</sequence>
<dbReference type="GO" id="GO:0005886">
    <property type="term" value="C:plasma membrane"/>
    <property type="evidence" value="ECO:0007669"/>
    <property type="project" value="TreeGrafter"/>
</dbReference>
<dbReference type="GeneID" id="10492945"/>
<keyword evidence="3" id="KW-1185">Reference proteome</keyword>
<dbReference type="InterPro" id="IPR051460">
    <property type="entry name" value="HdrC_iron-sulfur_subunit"/>
</dbReference>
<dbReference type="Proteomes" id="UP000007812">
    <property type="component" value="Chromosome"/>
</dbReference>
<dbReference type="InterPro" id="IPR004017">
    <property type="entry name" value="Cys_rich_dom"/>
</dbReference>
<proteinExistence type="predicted"/>
<dbReference type="KEGG" id="mcn:Mcup_0754"/>
<dbReference type="EMBL" id="CP002656">
    <property type="protein sequence ID" value="AEB94859.1"/>
    <property type="molecule type" value="Genomic_DNA"/>
</dbReference>
<dbReference type="RefSeq" id="WP_013737357.1">
    <property type="nucleotide sequence ID" value="NC_015435.1"/>
</dbReference>
<protein>
    <recommendedName>
        <fullName evidence="1">Cysteine-rich domain-containing protein</fullName>
    </recommendedName>
</protein>
<dbReference type="PANTHER" id="PTHR43255:SF2">
    <property type="entry name" value="HETERODISULFIDE REDUCTASE RELATED PROTEIN"/>
    <property type="match status" value="1"/>
</dbReference>
<dbReference type="GO" id="GO:0016491">
    <property type="term" value="F:oxidoreductase activity"/>
    <property type="evidence" value="ECO:0007669"/>
    <property type="project" value="UniProtKB-ARBA"/>
</dbReference>
<gene>
    <name evidence="2" type="ordered locus">Mcup_0754</name>
</gene>
<dbReference type="HOGENOM" id="CLU_023081_2_1_2"/>
<name>F4G1X0_METCR</name>
<evidence type="ECO:0000259" key="1">
    <source>
        <dbReference type="Pfam" id="PF02754"/>
    </source>
</evidence>
<dbReference type="OrthoDB" id="42878at2157"/>
<dbReference type="PANTHER" id="PTHR43255">
    <property type="entry name" value="IRON-SULFUR-BINDING OXIDOREDUCTASE FADF-RELATED-RELATED"/>
    <property type="match status" value="1"/>
</dbReference>
<accession>F4G1X0</accession>
<dbReference type="AlphaFoldDB" id="F4G1X0"/>
<evidence type="ECO:0000313" key="3">
    <source>
        <dbReference type="Proteomes" id="UP000007812"/>
    </source>
</evidence>
<feature type="domain" description="Cysteine-rich" evidence="1">
    <location>
        <begin position="187"/>
        <end position="272"/>
    </location>
</feature>
<evidence type="ECO:0000313" key="2">
    <source>
        <dbReference type="EMBL" id="AEB94859.1"/>
    </source>
</evidence>
<organism evidence="2 3">
    <name type="scientific">Metallosphaera cuprina (strain Ar-4)</name>
    <dbReference type="NCBI Taxonomy" id="1006006"/>
    <lineage>
        <taxon>Archaea</taxon>
        <taxon>Thermoproteota</taxon>
        <taxon>Thermoprotei</taxon>
        <taxon>Sulfolobales</taxon>
        <taxon>Sulfolobaceae</taxon>
        <taxon>Metallosphaera</taxon>
    </lineage>
</organism>
<dbReference type="Pfam" id="PF02754">
    <property type="entry name" value="CCG"/>
    <property type="match status" value="1"/>
</dbReference>
<dbReference type="eggNOG" id="arCOG00332">
    <property type="taxonomic scope" value="Archaea"/>
</dbReference>
<reference evidence="2 3" key="1">
    <citation type="journal article" date="2011" name="J. Bacteriol.">
        <title>Complete genome sequence of Metallosphaera cuprina, a metal sulfide-oxidizing archaeon from a hot spring.</title>
        <authorList>
            <person name="Liu L.J."/>
            <person name="You X.Y."/>
            <person name="Zheng H."/>
            <person name="Wang S."/>
            <person name="Jiang C.Y."/>
            <person name="Liu S.J."/>
        </authorList>
    </citation>
    <scope>NUCLEOTIDE SEQUENCE [LARGE SCALE GENOMIC DNA]</scope>
    <source>
        <strain evidence="2 3">Ar-4</strain>
    </source>
</reference>